<keyword evidence="1" id="KW-1133">Transmembrane helix</keyword>
<dbReference type="Gene3D" id="2.120.10.30">
    <property type="entry name" value="TolB, C-terminal domain"/>
    <property type="match status" value="1"/>
</dbReference>
<dbReference type="AlphaFoldDB" id="A0A0G0LKV3"/>
<dbReference type="Pfam" id="PF08308">
    <property type="entry name" value="PEGA"/>
    <property type="match status" value="1"/>
</dbReference>
<dbReference type="InterPro" id="IPR013229">
    <property type="entry name" value="PEGA"/>
</dbReference>
<dbReference type="Proteomes" id="UP000034774">
    <property type="component" value="Unassembled WGS sequence"/>
</dbReference>
<feature type="transmembrane region" description="Helical" evidence="1">
    <location>
        <begin position="6"/>
        <end position="27"/>
    </location>
</feature>
<dbReference type="InterPro" id="IPR011042">
    <property type="entry name" value="6-blade_b-propeller_TolB-like"/>
</dbReference>
<protein>
    <submittedName>
        <fullName evidence="3">Serine/threonine protein kinase</fullName>
    </submittedName>
</protein>
<keyword evidence="3" id="KW-0723">Serine/threonine-protein kinase</keyword>
<keyword evidence="1" id="KW-0812">Transmembrane</keyword>
<keyword evidence="3" id="KW-0418">Kinase</keyword>
<evidence type="ECO:0000313" key="4">
    <source>
        <dbReference type="Proteomes" id="UP000034774"/>
    </source>
</evidence>
<organism evidence="3 4">
    <name type="scientific">Candidatus Woesebacteria bacterium GW2011_GWB1_39_10</name>
    <dbReference type="NCBI Taxonomy" id="1618572"/>
    <lineage>
        <taxon>Bacteria</taxon>
        <taxon>Candidatus Woeseibacteriota</taxon>
    </lineage>
</organism>
<evidence type="ECO:0000259" key="2">
    <source>
        <dbReference type="Pfam" id="PF08308"/>
    </source>
</evidence>
<proteinExistence type="predicted"/>
<gene>
    <name evidence="3" type="ORF">UT17_C0002G0226</name>
</gene>
<keyword evidence="1" id="KW-0472">Membrane</keyword>
<feature type="domain" description="PEGA" evidence="2">
    <location>
        <begin position="43"/>
        <end position="107"/>
    </location>
</feature>
<evidence type="ECO:0000256" key="1">
    <source>
        <dbReference type="SAM" id="Phobius"/>
    </source>
</evidence>
<dbReference type="STRING" id="1618572.UT17_C0002G0226"/>
<dbReference type="SUPFAM" id="SSF82171">
    <property type="entry name" value="DPP6 N-terminal domain-like"/>
    <property type="match status" value="1"/>
</dbReference>
<comment type="caution">
    <text evidence="3">The sequence shown here is derived from an EMBL/GenBank/DDBJ whole genome shotgun (WGS) entry which is preliminary data.</text>
</comment>
<keyword evidence="3" id="KW-0808">Transferase</keyword>
<name>A0A0G0LKV3_9BACT</name>
<reference evidence="3 4" key="1">
    <citation type="journal article" date="2015" name="Nature">
        <title>rRNA introns, odd ribosomes, and small enigmatic genomes across a large radiation of phyla.</title>
        <authorList>
            <person name="Brown C.T."/>
            <person name="Hug L.A."/>
            <person name="Thomas B.C."/>
            <person name="Sharon I."/>
            <person name="Castelle C.J."/>
            <person name="Singh A."/>
            <person name="Wilkins M.J."/>
            <person name="Williams K.H."/>
            <person name="Banfield J.F."/>
        </authorList>
    </citation>
    <scope>NUCLEOTIDE SEQUENCE [LARGE SCALE GENOMIC DNA]</scope>
</reference>
<accession>A0A0G0LKV3</accession>
<dbReference type="GO" id="GO:0004674">
    <property type="term" value="F:protein serine/threonine kinase activity"/>
    <property type="evidence" value="ECO:0007669"/>
    <property type="project" value="UniProtKB-KW"/>
</dbReference>
<dbReference type="EMBL" id="LBVU01000002">
    <property type="protein sequence ID" value="KKQ92563.1"/>
    <property type="molecule type" value="Genomic_DNA"/>
</dbReference>
<sequence>MTKVRIFVFLSTLIIVGVIGIFVSFYARGFRLNLKTFKFEPNGILVIKSEPDGASVYINGELKTATNTSLSISPGVYDVEVKKDGFFPWYKRLAIDKEIVTNVNISLFRNVPSLSPVTFSGAVNPMVSQDGTKIAFLVPKTGLWSLDTFNFPLGFSNDPKRITDGDLTGSTYIFSPDARQILLTTSNGIFLLDSGSFISQSQRVNIASQAPSILNQWQNEKKLKAESLVKYLPPELADILKRKTGSFIFSPDEAMILYAASSSGTLPDNLIRPLPGSSTQKQERAIKAGSTYVYDTKEDRNFLITNQEATVNGQQSTANSLQGLALRWMPSSRHILLAQPNQVIIMDYDGTNRQTIYSGSYFAPFAFPYRNSTKLLILTNLGATSLIPNLYALTVK</sequence>
<evidence type="ECO:0000313" key="3">
    <source>
        <dbReference type="EMBL" id="KKQ92563.1"/>
    </source>
</evidence>